<dbReference type="PROSITE" id="PS51257">
    <property type="entry name" value="PROKAR_LIPOPROTEIN"/>
    <property type="match status" value="1"/>
</dbReference>
<dbReference type="PROSITE" id="PS50059">
    <property type="entry name" value="FKBP_PPIASE"/>
    <property type="match status" value="1"/>
</dbReference>
<dbReference type="Pfam" id="PF00254">
    <property type="entry name" value="FKBP_C"/>
    <property type="match status" value="1"/>
</dbReference>
<feature type="chain" id="PRO_5046708159" description="Peptidyl-prolyl cis-trans isomerase" evidence="9">
    <location>
        <begin position="20"/>
        <end position="247"/>
    </location>
</feature>
<evidence type="ECO:0000313" key="11">
    <source>
        <dbReference type="EMBL" id="MDX6849575.1"/>
    </source>
</evidence>
<keyword evidence="5 6" id="KW-0413">Isomerase</keyword>
<protein>
    <recommendedName>
        <fullName evidence="7">Peptidyl-prolyl cis-trans isomerase</fullName>
        <ecNumber evidence="7">5.2.1.8</ecNumber>
    </recommendedName>
</protein>
<evidence type="ECO:0000259" key="10">
    <source>
        <dbReference type="PROSITE" id="PS50059"/>
    </source>
</evidence>
<dbReference type="Gene3D" id="1.10.287.460">
    <property type="entry name" value="Peptidyl-prolyl cis-trans isomerase, FKBP-type, N-terminal domain"/>
    <property type="match status" value="1"/>
</dbReference>
<dbReference type="EMBL" id="JAXAFO010000013">
    <property type="protein sequence ID" value="MDX6849575.1"/>
    <property type="molecule type" value="Genomic_DNA"/>
</dbReference>
<comment type="caution">
    <text evidence="11">The sequence shown here is derived from an EMBL/GenBank/DDBJ whole genome shotgun (WGS) entry which is preliminary data.</text>
</comment>
<dbReference type="Pfam" id="PF01346">
    <property type="entry name" value="FKBP_N"/>
    <property type="match status" value="1"/>
</dbReference>
<evidence type="ECO:0000256" key="6">
    <source>
        <dbReference type="PROSITE-ProRule" id="PRU00277"/>
    </source>
</evidence>
<organism evidence="11 12">
    <name type="scientific">Gilvimarinus gilvus</name>
    <dbReference type="NCBI Taxonomy" id="3058038"/>
    <lineage>
        <taxon>Bacteria</taxon>
        <taxon>Pseudomonadati</taxon>
        <taxon>Pseudomonadota</taxon>
        <taxon>Gammaproteobacteria</taxon>
        <taxon>Cellvibrionales</taxon>
        <taxon>Cellvibrionaceae</taxon>
        <taxon>Gilvimarinus</taxon>
    </lineage>
</organism>
<dbReference type="InterPro" id="IPR036944">
    <property type="entry name" value="PPIase_FKBP_N_sf"/>
</dbReference>
<comment type="similarity">
    <text evidence="2 7">Belongs to the FKBP-type PPIase family.</text>
</comment>
<dbReference type="RefSeq" id="WP_319835084.1">
    <property type="nucleotide sequence ID" value="NZ_JAXAFO010000013.1"/>
</dbReference>
<feature type="signal peptide" evidence="9">
    <location>
        <begin position="1"/>
        <end position="19"/>
    </location>
</feature>
<dbReference type="InterPro" id="IPR000774">
    <property type="entry name" value="PPIase_FKBP_N"/>
</dbReference>
<evidence type="ECO:0000256" key="2">
    <source>
        <dbReference type="ARBA" id="ARBA00006577"/>
    </source>
</evidence>
<evidence type="ECO:0000256" key="5">
    <source>
        <dbReference type="ARBA" id="ARBA00023235"/>
    </source>
</evidence>
<dbReference type="Proteomes" id="UP001273505">
    <property type="component" value="Unassembled WGS sequence"/>
</dbReference>
<keyword evidence="3 9" id="KW-0732">Signal</keyword>
<comment type="catalytic activity">
    <reaction evidence="1 6 7">
        <text>[protein]-peptidylproline (omega=180) = [protein]-peptidylproline (omega=0)</text>
        <dbReference type="Rhea" id="RHEA:16237"/>
        <dbReference type="Rhea" id="RHEA-COMP:10747"/>
        <dbReference type="Rhea" id="RHEA-COMP:10748"/>
        <dbReference type="ChEBI" id="CHEBI:83833"/>
        <dbReference type="ChEBI" id="CHEBI:83834"/>
        <dbReference type="EC" id="5.2.1.8"/>
    </reaction>
</comment>
<evidence type="ECO:0000256" key="4">
    <source>
        <dbReference type="ARBA" id="ARBA00023110"/>
    </source>
</evidence>
<evidence type="ECO:0000256" key="3">
    <source>
        <dbReference type="ARBA" id="ARBA00022729"/>
    </source>
</evidence>
<evidence type="ECO:0000256" key="1">
    <source>
        <dbReference type="ARBA" id="ARBA00000971"/>
    </source>
</evidence>
<dbReference type="PANTHER" id="PTHR43811">
    <property type="entry name" value="FKBP-TYPE PEPTIDYL-PROLYL CIS-TRANS ISOMERASE FKPA"/>
    <property type="match status" value="1"/>
</dbReference>
<keyword evidence="8" id="KW-0175">Coiled coil</keyword>
<keyword evidence="12" id="KW-1185">Reference proteome</keyword>
<feature type="domain" description="PPIase FKBP-type" evidence="10">
    <location>
        <begin position="151"/>
        <end position="236"/>
    </location>
</feature>
<dbReference type="PANTHER" id="PTHR43811:SF57">
    <property type="entry name" value="FKBP-TYPE PEPTIDYL-PROLYL CIS-TRANS ISOMERASE FKPA-RELATED"/>
    <property type="match status" value="1"/>
</dbReference>
<evidence type="ECO:0000313" key="12">
    <source>
        <dbReference type="Proteomes" id="UP001273505"/>
    </source>
</evidence>
<dbReference type="GO" id="GO:0003755">
    <property type="term" value="F:peptidyl-prolyl cis-trans isomerase activity"/>
    <property type="evidence" value="ECO:0007669"/>
    <property type="project" value="UniProtKB-EC"/>
</dbReference>
<dbReference type="Gene3D" id="3.10.50.40">
    <property type="match status" value="1"/>
</dbReference>
<dbReference type="InterPro" id="IPR046357">
    <property type="entry name" value="PPIase_dom_sf"/>
</dbReference>
<evidence type="ECO:0000256" key="7">
    <source>
        <dbReference type="RuleBase" id="RU003915"/>
    </source>
</evidence>
<dbReference type="SUPFAM" id="SSF54534">
    <property type="entry name" value="FKBP-like"/>
    <property type="match status" value="1"/>
</dbReference>
<dbReference type="InterPro" id="IPR001179">
    <property type="entry name" value="PPIase_FKBP_dom"/>
</dbReference>
<evidence type="ECO:0000256" key="8">
    <source>
        <dbReference type="SAM" id="Coils"/>
    </source>
</evidence>
<evidence type="ECO:0000256" key="9">
    <source>
        <dbReference type="SAM" id="SignalP"/>
    </source>
</evidence>
<gene>
    <name evidence="11" type="ORF">SCD92_09395</name>
</gene>
<dbReference type="EC" id="5.2.1.8" evidence="7"/>
<proteinExistence type="inferred from homology"/>
<name>A0ABU4RXN1_9GAMM</name>
<sequence length="247" mass="27388">MMNKRLLMTGVLCSVAVLAGCNQSEPEAEKEVTLDTLEQKVNYSIALNMATNFKSRDVPIEVDAFTKALTDVRDDVEPMLTEEEIQEVMQTFQEQQMELQQQRQKELAEKHKLEGEQFLSDNAAKEGVEITDSGLQYKVLEAGDGIKPGEMDTVTVHYEGRLIDGSVFDSSYEREQTATFALNQVIPGWTEGLQLMETGSKYQLYIPSDLAYGPGGNQGIPPNSTLVFDVELIEVEPAEAPAEEAAE</sequence>
<feature type="coiled-coil region" evidence="8">
    <location>
        <begin position="82"/>
        <end position="116"/>
    </location>
</feature>
<dbReference type="PRINTS" id="PR01730">
    <property type="entry name" value="INFPOTNTIATR"/>
</dbReference>
<accession>A0ABU4RXN1</accession>
<keyword evidence="4 6" id="KW-0697">Rotamase</keyword>
<reference evidence="11 12" key="1">
    <citation type="submission" date="2023-11" db="EMBL/GenBank/DDBJ databases">
        <title>Gilvimarinus fulvus sp. nov., isolated from the surface of Kelp.</title>
        <authorList>
            <person name="Sun Y.Y."/>
            <person name="Gong Y."/>
            <person name="Du Z.J."/>
        </authorList>
    </citation>
    <scope>NUCLEOTIDE SEQUENCE [LARGE SCALE GENOMIC DNA]</scope>
    <source>
        <strain evidence="11 12">SDUM040013</strain>
    </source>
</reference>
<dbReference type="InterPro" id="IPR008104">
    <property type="entry name" value="INFPOTNTIATR"/>
</dbReference>